<organism evidence="2 3">
    <name type="scientific">Podospora australis</name>
    <dbReference type="NCBI Taxonomy" id="1536484"/>
    <lineage>
        <taxon>Eukaryota</taxon>
        <taxon>Fungi</taxon>
        <taxon>Dikarya</taxon>
        <taxon>Ascomycota</taxon>
        <taxon>Pezizomycotina</taxon>
        <taxon>Sordariomycetes</taxon>
        <taxon>Sordariomycetidae</taxon>
        <taxon>Sordariales</taxon>
        <taxon>Podosporaceae</taxon>
        <taxon>Podospora</taxon>
    </lineage>
</organism>
<comment type="caution">
    <text evidence="2">The sequence shown here is derived from an EMBL/GenBank/DDBJ whole genome shotgun (WGS) entry which is preliminary data.</text>
</comment>
<dbReference type="EMBL" id="MU864353">
    <property type="protein sequence ID" value="KAK4192629.1"/>
    <property type="molecule type" value="Genomic_DNA"/>
</dbReference>
<sequence>MGGLAFSHFPDPPYTPRMPTRVYERVKTSCHHALRELFVHVATPIEGPGKADHGDVDILVALERRSADAAPSSTKDLIEKIKTALGAEHSIAVHNMANLAIPWPSSLATNGHGALKDDEQHQQPRHIQVDVRICKDKADLDWYLFKHAHGDLWNLLGSTIRPFGLTVDENALWLRIPEIEKFNRKRAKVFLTSDPTQILQFLGMEVDGFWTEPFDSVEALFDYATTCRFFSVREDLGDEDEANGDTDLAGSVGGEAGQKKLKSNDRRRMNTRPVYHRWINEFIPQLRAEGRFLRPDKTPMAELRENVRDEALATFNVDAEYNKKLRDWHLEKNSEKVKNMIRTLVPEREMDPQRKSCIVSAMKKIILEDGIGYENICRPSFKDAEGFYDIGAVQDFLQHHQVEVNQAAWEIQLQRSREALQRKRDKEKLETGK</sequence>
<keyword evidence="3" id="KW-1185">Reference proteome</keyword>
<dbReference type="AlphaFoldDB" id="A0AAN6X2G0"/>
<accession>A0AAN6X2G0</accession>
<reference evidence="2" key="2">
    <citation type="submission" date="2023-05" db="EMBL/GenBank/DDBJ databases">
        <authorList>
            <consortium name="Lawrence Berkeley National Laboratory"/>
            <person name="Steindorff A."/>
            <person name="Hensen N."/>
            <person name="Bonometti L."/>
            <person name="Westerberg I."/>
            <person name="Brannstrom I.O."/>
            <person name="Guillou S."/>
            <person name="Cros-Aarteil S."/>
            <person name="Calhoun S."/>
            <person name="Haridas S."/>
            <person name="Kuo A."/>
            <person name="Mondo S."/>
            <person name="Pangilinan J."/>
            <person name="Riley R."/>
            <person name="Labutti K."/>
            <person name="Andreopoulos B."/>
            <person name="Lipzen A."/>
            <person name="Chen C."/>
            <person name="Yanf M."/>
            <person name="Daum C."/>
            <person name="Ng V."/>
            <person name="Clum A."/>
            <person name="Ohm R."/>
            <person name="Martin F."/>
            <person name="Silar P."/>
            <person name="Natvig D."/>
            <person name="Lalanne C."/>
            <person name="Gautier V."/>
            <person name="Ament-Velasquez S.L."/>
            <person name="Kruys A."/>
            <person name="Hutchinson M.I."/>
            <person name="Powell A.J."/>
            <person name="Barry K."/>
            <person name="Miller A.N."/>
            <person name="Grigoriev I.V."/>
            <person name="Debuchy R."/>
            <person name="Gladieux P."/>
            <person name="Thoren M.H."/>
            <person name="Johannesson H."/>
        </authorList>
    </citation>
    <scope>NUCLEOTIDE SEQUENCE</scope>
    <source>
        <strain evidence="2">PSN309</strain>
    </source>
</reference>
<proteinExistence type="predicted"/>
<protein>
    <submittedName>
        <fullName evidence="2">Uncharacterized protein</fullName>
    </submittedName>
</protein>
<evidence type="ECO:0000313" key="3">
    <source>
        <dbReference type="Proteomes" id="UP001302126"/>
    </source>
</evidence>
<name>A0AAN6X2G0_9PEZI</name>
<feature type="region of interest" description="Disordered" evidence="1">
    <location>
        <begin position="240"/>
        <end position="265"/>
    </location>
</feature>
<evidence type="ECO:0000256" key="1">
    <source>
        <dbReference type="SAM" id="MobiDB-lite"/>
    </source>
</evidence>
<gene>
    <name evidence="2" type="ORF">QBC35DRAFT_373007</name>
</gene>
<evidence type="ECO:0000313" key="2">
    <source>
        <dbReference type="EMBL" id="KAK4192629.1"/>
    </source>
</evidence>
<dbReference type="Proteomes" id="UP001302126">
    <property type="component" value="Unassembled WGS sequence"/>
</dbReference>
<reference evidence="2" key="1">
    <citation type="journal article" date="2023" name="Mol. Phylogenet. Evol.">
        <title>Genome-scale phylogeny and comparative genomics of the fungal order Sordariales.</title>
        <authorList>
            <person name="Hensen N."/>
            <person name="Bonometti L."/>
            <person name="Westerberg I."/>
            <person name="Brannstrom I.O."/>
            <person name="Guillou S."/>
            <person name="Cros-Aarteil S."/>
            <person name="Calhoun S."/>
            <person name="Haridas S."/>
            <person name="Kuo A."/>
            <person name="Mondo S."/>
            <person name="Pangilinan J."/>
            <person name="Riley R."/>
            <person name="LaButti K."/>
            <person name="Andreopoulos B."/>
            <person name="Lipzen A."/>
            <person name="Chen C."/>
            <person name="Yan M."/>
            <person name="Daum C."/>
            <person name="Ng V."/>
            <person name="Clum A."/>
            <person name="Steindorff A."/>
            <person name="Ohm R.A."/>
            <person name="Martin F."/>
            <person name="Silar P."/>
            <person name="Natvig D.O."/>
            <person name="Lalanne C."/>
            <person name="Gautier V."/>
            <person name="Ament-Velasquez S.L."/>
            <person name="Kruys A."/>
            <person name="Hutchinson M.I."/>
            <person name="Powell A.J."/>
            <person name="Barry K."/>
            <person name="Miller A.N."/>
            <person name="Grigoriev I.V."/>
            <person name="Debuchy R."/>
            <person name="Gladieux P."/>
            <person name="Hiltunen Thoren M."/>
            <person name="Johannesson H."/>
        </authorList>
    </citation>
    <scope>NUCLEOTIDE SEQUENCE</scope>
    <source>
        <strain evidence="2">PSN309</strain>
    </source>
</reference>